<gene>
    <name evidence="1" type="ORF">QWZ12_11275</name>
</gene>
<dbReference type="EMBL" id="JAUFPX010000007">
    <property type="protein sequence ID" value="MDN3591195.1"/>
    <property type="molecule type" value="Genomic_DNA"/>
</dbReference>
<name>A0ABT8BIW9_9HYPH</name>
<reference evidence="2" key="1">
    <citation type="journal article" date="2019" name="Int. J. Syst. Evol. Microbiol.">
        <title>The Global Catalogue of Microorganisms (GCM) 10K type strain sequencing project: providing services to taxonomists for standard genome sequencing and annotation.</title>
        <authorList>
            <consortium name="The Broad Institute Genomics Platform"/>
            <consortium name="The Broad Institute Genome Sequencing Center for Infectious Disease"/>
            <person name="Wu L."/>
            <person name="Ma J."/>
        </authorList>
    </citation>
    <scope>NUCLEOTIDE SEQUENCE [LARGE SCALE GENOMIC DNA]</scope>
    <source>
        <strain evidence="2">CECT 7069</strain>
    </source>
</reference>
<evidence type="ECO:0000313" key="2">
    <source>
        <dbReference type="Proteomes" id="UP001224644"/>
    </source>
</evidence>
<dbReference type="RefSeq" id="WP_238227308.1">
    <property type="nucleotide sequence ID" value="NZ_BPQD01000026.1"/>
</dbReference>
<protein>
    <submittedName>
        <fullName evidence="1">Uncharacterized protein</fullName>
    </submittedName>
</protein>
<accession>A0ABT8BIW9</accession>
<keyword evidence="2" id="KW-1185">Reference proteome</keyword>
<sequence>MDRKPILAWGGLVLAGLLLAGSGAELLPRAHLAWRLLRAADDPPALARLRLEPVATPERLAEEIDAAVAAQDDTLAQSFLDLADGRAIPVDAARRGRVEALWEAAPLRTARAFADGALTGQVDSGIGLAGAFAADLTGLGDLRDLAREGGHLVRDEPYDSLVLGLASVGLVATAATYAGGLGAVARGGTTLLKAAHRSGRLSRPLAASLGRLARESVDPVAVRAMVAAAGRFDLAATRTAARAGLRTGAVAELAALGGQAYALQARMGSRGVLQVLSLARSPAEIGRAVRLADGLGPVTRAVLKLLDRAALVIGAVLMELVRTVWLALGWCWGLTLFCRRLGLAIGRLIWPKPRRARDRRPSAPGATVLAA</sequence>
<proteinExistence type="predicted"/>
<organism evidence="1 2">
    <name type="scientific">Methylobacterium adhaesivum</name>
    <dbReference type="NCBI Taxonomy" id="333297"/>
    <lineage>
        <taxon>Bacteria</taxon>
        <taxon>Pseudomonadati</taxon>
        <taxon>Pseudomonadota</taxon>
        <taxon>Alphaproteobacteria</taxon>
        <taxon>Hyphomicrobiales</taxon>
        <taxon>Methylobacteriaceae</taxon>
        <taxon>Methylobacterium</taxon>
    </lineage>
</organism>
<dbReference type="Proteomes" id="UP001224644">
    <property type="component" value="Unassembled WGS sequence"/>
</dbReference>
<evidence type="ECO:0000313" key="1">
    <source>
        <dbReference type="EMBL" id="MDN3591195.1"/>
    </source>
</evidence>
<comment type="caution">
    <text evidence="1">The sequence shown here is derived from an EMBL/GenBank/DDBJ whole genome shotgun (WGS) entry which is preliminary data.</text>
</comment>